<dbReference type="PANTHER" id="PTHR11644:SF2">
    <property type="entry name" value="CYTIDINE DEAMINASE"/>
    <property type="match status" value="1"/>
</dbReference>
<dbReference type="GO" id="GO:0005829">
    <property type="term" value="C:cytosol"/>
    <property type="evidence" value="ECO:0007669"/>
    <property type="project" value="TreeGrafter"/>
</dbReference>
<gene>
    <name evidence="16" type="primary">cdd</name>
    <name evidence="16" type="ORF">NCTC11391_01232</name>
</gene>
<evidence type="ECO:0000256" key="10">
    <source>
        <dbReference type="ARBA" id="ARBA00049252"/>
    </source>
</evidence>
<comment type="catalytic activity">
    <reaction evidence="10 14">
        <text>2'-deoxycytidine + H2O + H(+) = 2'-deoxyuridine + NH4(+)</text>
        <dbReference type="Rhea" id="RHEA:13433"/>
        <dbReference type="ChEBI" id="CHEBI:15377"/>
        <dbReference type="ChEBI" id="CHEBI:15378"/>
        <dbReference type="ChEBI" id="CHEBI:15698"/>
        <dbReference type="ChEBI" id="CHEBI:16450"/>
        <dbReference type="ChEBI" id="CHEBI:28938"/>
        <dbReference type="EC" id="3.5.4.5"/>
    </reaction>
</comment>
<dbReference type="InterPro" id="IPR016192">
    <property type="entry name" value="APOBEC/CMP_deaminase_Zn-bd"/>
</dbReference>
<dbReference type="GO" id="GO:0004126">
    <property type="term" value="F:cytidine deaminase activity"/>
    <property type="evidence" value="ECO:0007669"/>
    <property type="project" value="UniProtKB-UniRule"/>
</dbReference>
<dbReference type="AlphaFoldDB" id="A0A380JFL0"/>
<comment type="function">
    <text evidence="2 14">This enzyme scavenges exogenous and endogenous cytidine and 2'-deoxycytidine for UMP synthesis.</text>
</comment>
<dbReference type="PROSITE" id="PS51747">
    <property type="entry name" value="CYT_DCMP_DEAMINASES_2"/>
    <property type="match status" value="1"/>
</dbReference>
<dbReference type="EC" id="3.5.4.5" evidence="4 14"/>
<dbReference type="RefSeq" id="WP_003000209.1">
    <property type="nucleotide sequence ID" value="NZ_UHFA01000002.1"/>
</dbReference>
<evidence type="ECO:0000256" key="13">
    <source>
        <dbReference type="PIRSR" id="PIRSR606262-3"/>
    </source>
</evidence>
<evidence type="ECO:0000256" key="7">
    <source>
        <dbReference type="ARBA" id="ARBA00022801"/>
    </source>
</evidence>
<dbReference type="InterPro" id="IPR050202">
    <property type="entry name" value="Cyt/Deoxycyt_deaminase"/>
</dbReference>
<dbReference type="GO" id="GO:0042802">
    <property type="term" value="F:identical protein binding"/>
    <property type="evidence" value="ECO:0007669"/>
    <property type="project" value="UniProtKB-ARBA"/>
</dbReference>
<protein>
    <recommendedName>
        <fullName evidence="5 14">Cytidine deaminase</fullName>
        <ecNumber evidence="4 14">3.5.4.5</ecNumber>
    </recommendedName>
    <alternativeName>
        <fullName evidence="9 14">Cytidine aminohydrolase</fullName>
    </alternativeName>
</protein>
<evidence type="ECO:0000256" key="6">
    <source>
        <dbReference type="ARBA" id="ARBA00022723"/>
    </source>
</evidence>
<dbReference type="CDD" id="cd01283">
    <property type="entry name" value="cytidine_deaminase"/>
    <property type="match status" value="1"/>
</dbReference>
<dbReference type="Pfam" id="PF00383">
    <property type="entry name" value="dCMP_cyt_deam_1"/>
    <property type="match status" value="1"/>
</dbReference>
<keyword evidence="6 13" id="KW-0479">Metal-binding</keyword>
<dbReference type="PANTHER" id="PTHR11644">
    <property type="entry name" value="CYTIDINE DEAMINASE"/>
    <property type="match status" value="1"/>
</dbReference>
<feature type="binding site" evidence="13">
    <location>
        <position position="88"/>
    </location>
    <ligand>
        <name>Zn(2+)</name>
        <dbReference type="ChEBI" id="CHEBI:29105"/>
        <note>catalytic</note>
    </ligand>
</feature>
<feature type="active site" description="Proton donor" evidence="12">
    <location>
        <position position="57"/>
    </location>
</feature>
<dbReference type="SUPFAM" id="SSF53927">
    <property type="entry name" value="Cytidine deaminase-like"/>
    <property type="match status" value="1"/>
</dbReference>
<keyword evidence="7 14" id="KW-0378">Hydrolase</keyword>
<evidence type="ECO:0000256" key="1">
    <source>
        <dbReference type="ARBA" id="ARBA00001947"/>
    </source>
</evidence>
<dbReference type="InterPro" id="IPR006262">
    <property type="entry name" value="Cyt_deam_tetra"/>
</dbReference>
<evidence type="ECO:0000256" key="2">
    <source>
        <dbReference type="ARBA" id="ARBA00003949"/>
    </source>
</evidence>
<evidence type="ECO:0000256" key="5">
    <source>
        <dbReference type="ARBA" id="ARBA00018266"/>
    </source>
</evidence>
<sequence length="139" mass="14848">MATSNLDLVQLAKQASQRAYVPYSGFPVGAALLTRSGQIFEGCNIENASLGLTNCAERTAIFKAISEGYRDFAGLAIYGQTDRPISPCGACRQVMAEFFDLACPVTLIAKDGATVEMTVGELLPYSFQGRELGPAKDLD</sequence>
<dbReference type="FunFam" id="3.40.140.10:FF:000008">
    <property type="entry name" value="Cytidine deaminase"/>
    <property type="match status" value="1"/>
</dbReference>
<evidence type="ECO:0000256" key="11">
    <source>
        <dbReference type="ARBA" id="ARBA00049558"/>
    </source>
</evidence>
<evidence type="ECO:0000256" key="3">
    <source>
        <dbReference type="ARBA" id="ARBA00006576"/>
    </source>
</evidence>
<dbReference type="GO" id="GO:0072527">
    <property type="term" value="P:pyrimidine-containing compound metabolic process"/>
    <property type="evidence" value="ECO:0007669"/>
    <property type="project" value="UniProtKB-ARBA"/>
</dbReference>
<evidence type="ECO:0000313" key="17">
    <source>
        <dbReference type="Proteomes" id="UP000254082"/>
    </source>
</evidence>
<evidence type="ECO:0000256" key="14">
    <source>
        <dbReference type="RuleBase" id="RU364006"/>
    </source>
</evidence>
<feature type="binding site" evidence="13">
    <location>
        <position position="91"/>
    </location>
    <ligand>
        <name>Zn(2+)</name>
        <dbReference type="ChEBI" id="CHEBI:29105"/>
        <note>catalytic</note>
    </ligand>
</feature>
<dbReference type="GO" id="GO:0055086">
    <property type="term" value="P:nucleobase-containing small molecule metabolic process"/>
    <property type="evidence" value="ECO:0007669"/>
    <property type="project" value="UniProtKB-ARBA"/>
</dbReference>
<dbReference type="NCBIfam" id="TIGR01354">
    <property type="entry name" value="cyt_deam_tetra"/>
    <property type="match status" value="1"/>
</dbReference>
<evidence type="ECO:0000256" key="9">
    <source>
        <dbReference type="ARBA" id="ARBA00032005"/>
    </source>
</evidence>
<evidence type="ECO:0000256" key="12">
    <source>
        <dbReference type="PIRSR" id="PIRSR606262-1"/>
    </source>
</evidence>
<dbReference type="NCBIfam" id="NF004064">
    <property type="entry name" value="PRK05578.1"/>
    <property type="match status" value="1"/>
</dbReference>
<dbReference type="PROSITE" id="PS00903">
    <property type="entry name" value="CYT_DCMP_DEAMINASES_1"/>
    <property type="match status" value="1"/>
</dbReference>
<dbReference type="InterPro" id="IPR002125">
    <property type="entry name" value="CMP_dCMP_dom"/>
</dbReference>
<proteinExistence type="inferred from homology"/>
<dbReference type="Gene3D" id="3.40.140.10">
    <property type="entry name" value="Cytidine Deaminase, domain 2"/>
    <property type="match status" value="1"/>
</dbReference>
<dbReference type="GO" id="GO:0008270">
    <property type="term" value="F:zinc ion binding"/>
    <property type="evidence" value="ECO:0007669"/>
    <property type="project" value="UniProtKB-UniRule"/>
</dbReference>
<reference evidence="16 17" key="1">
    <citation type="submission" date="2018-06" db="EMBL/GenBank/DDBJ databases">
        <authorList>
            <consortium name="Pathogen Informatics"/>
            <person name="Doyle S."/>
        </authorList>
    </citation>
    <scope>NUCLEOTIDE SEQUENCE [LARGE SCALE GENOMIC DNA]</scope>
    <source>
        <strain evidence="17">NCTC 11391</strain>
    </source>
</reference>
<comment type="cofactor">
    <cofactor evidence="1 13 14">
        <name>Zn(2+)</name>
        <dbReference type="ChEBI" id="CHEBI:29105"/>
    </cofactor>
</comment>
<evidence type="ECO:0000313" key="16">
    <source>
        <dbReference type="EMBL" id="SUN36188.1"/>
    </source>
</evidence>
<feature type="domain" description="CMP/dCMP-type deaminase" evidence="15">
    <location>
        <begin position="3"/>
        <end position="130"/>
    </location>
</feature>
<dbReference type="InterPro" id="IPR016193">
    <property type="entry name" value="Cytidine_deaminase-like"/>
</dbReference>
<comment type="catalytic activity">
    <reaction evidence="11 14">
        <text>cytidine + H2O + H(+) = uridine + NH4(+)</text>
        <dbReference type="Rhea" id="RHEA:16069"/>
        <dbReference type="ChEBI" id="CHEBI:15377"/>
        <dbReference type="ChEBI" id="CHEBI:15378"/>
        <dbReference type="ChEBI" id="CHEBI:16704"/>
        <dbReference type="ChEBI" id="CHEBI:17562"/>
        <dbReference type="ChEBI" id="CHEBI:28938"/>
        <dbReference type="EC" id="3.5.4.5"/>
    </reaction>
</comment>
<dbReference type="Proteomes" id="UP000254082">
    <property type="component" value="Unassembled WGS sequence"/>
</dbReference>
<comment type="similarity">
    <text evidence="3 14">Belongs to the cytidine and deoxycytidylate deaminase family.</text>
</comment>
<evidence type="ECO:0000256" key="4">
    <source>
        <dbReference type="ARBA" id="ARBA00012783"/>
    </source>
</evidence>
<dbReference type="EMBL" id="UHFA01000002">
    <property type="protein sequence ID" value="SUN36188.1"/>
    <property type="molecule type" value="Genomic_DNA"/>
</dbReference>
<keyword evidence="8 13" id="KW-0862">Zinc</keyword>
<evidence type="ECO:0000256" key="8">
    <source>
        <dbReference type="ARBA" id="ARBA00022833"/>
    </source>
</evidence>
<evidence type="ECO:0000259" key="15">
    <source>
        <dbReference type="PROSITE" id="PS51747"/>
    </source>
</evidence>
<organism evidence="16 17">
    <name type="scientific">Streptococcus downei MFe28</name>
    <dbReference type="NCBI Taxonomy" id="764290"/>
    <lineage>
        <taxon>Bacteria</taxon>
        <taxon>Bacillati</taxon>
        <taxon>Bacillota</taxon>
        <taxon>Bacilli</taxon>
        <taxon>Lactobacillales</taxon>
        <taxon>Streptococcaceae</taxon>
        <taxon>Streptococcus</taxon>
    </lineage>
</organism>
<keyword evidence="17" id="KW-1185">Reference proteome</keyword>
<feature type="binding site" evidence="13">
    <location>
        <position position="55"/>
    </location>
    <ligand>
        <name>Zn(2+)</name>
        <dbReference type="ChEBI" id="CHEBI:29105"/>
        <note>catalytic</note>
    </ligand>
</feature>
<accession>A0A380JFL0</accession>
<name>A0A380JFL0_STRDO</name>